<protein>
    <submittedName>
        <fullName evidence="2">Uncharacterized protein</fullName>
    </submittedName>
</protein>
<name>A0A0G4GLH9_VITBC</name>
<evidence type="ECO:0000313" key="2">
    <source>
        <dbReference type="EMBL" id="CEM30990.1"/>
    </source>
</evidence>
<accession>A0A0G4GLH9</accession>
<dbReference type="Proteomes" id="UP000041254">
    <property type="component" value="Unassembled WGS sequence"/>
</dbReference>
<feature type="compositionally biased region" description="Basic residues" evidence="1">
    <location>
        <begin position="52"/>
        <end position="62"/>
    </location>
</feature>
<evidence type="ECO:0000256" key="1">
    <source>
        <dbReference type="SAM" id="MobiDB-lite"/>
    </source>
</evidence>
<gene>
    <name evidence="2" type="ORF">Vbra_18255</name>
</gene>
<organism evidence="2 3">
    <name type="scientific">Vitrella brassicaformis (strain CCMP3155)</name>
    <dbReference type="NCBI Taxonomy" id="1169540"/>
    <lineage>
        <taxon>Eukaryota</taxon>
        <taxon>Sar</taxon>
        <taxon>Alveolata</taxon>
        <taxon>Colpodellida</taxon>
        <taxon>Vitrellaceae</taxon>
        <taxon>Vitrella</taxon>
    </lineage>
</organism>
<feature type="region of interest" description="Disordered" evidence="1">
    <location>
        <begin position="15"/>
        <end position="73"/>
    </location>
</feature>
<evidence type="ECO:0000313" key="3">
    <source>
        <dbReference type="Proteomes" id="UP000041254"/>
    </source>
</evidence>
<dbReference type="EMBL" id="CDMY01000708">
    <property type="protein sequence ID" value="CEM30990.1"/>
    <property type="molecule type" value="Genomic_DNA"/>
</dbReference>
<dbReference type="AlphaFoldDB" id="A0A0G4GLH9"/>
<feature type="compositionally biased region" description="Polar residues" evidence="1">
    <location>
        <begin position="38"/>
        <end position="50"/>
    </location>
</feature>
<keyword evidence="3" id="KW-1185">Reference proteome</keyword>
<proteinExistence type="predicted"/>
<sequence>MLPDAEGLNGAALYLPQHEDQDEFEDDERPPAFLEDASPTSANDPTNMTAHQHGHKHHHGQHHNNQSFIGIGQPGFPGVTIKASSGNRVPADCRRNSARQKQCRELCAKIGGVLAPSWNTCCPKSCGTCGGPGCNRRPGGRYCCQTVIRDMEKLCFLHTQQPPCNLPLASFDYGRGRPFGLLYRPQELKTARVYNGPLNSPMWRQIKKDYYGMDGAKDSRYRVWGPGCCDPTNCWKRLDVHSGARSLGPYCRERYYGEGTWVVFDIGNHAKNGQPDPRGKELYSVCSAGKFSDVILPSKTQLADFLAHTS</sequence>
<dbReference type="InParanoid" id="A0A0G4GLH9"/>
<dbReference type="VEuPathDB" id="CryptoDB:Vbra_18255"/>
<reference evidence="2 3" key="1">
    <citation type="submission" date="2014-11" db="EMBL/GenBank/DDBJ databases">
        <authorList>
            <person name="Zhu J."/>
            <person name="Qi W."/>
            <person name="Song R."/>
        </authorList>
    </citation>
    <scope>NUCLEOTIDE SEQUENCE [LARGE SCALE GENOMIC DNA]</scope>
</reference>